<protein>
    <submittedName>
        <fullName evidence="4">Aste57867_9829 protein</fullName>
    </submittedName>
</protein>
<dbReference type="GO" id="GO:0004672">
    <property type="term" value="F:protein kinase activity"/>
    <property type="evidence" value="ECO:0007669"/>
    <property type="project" value="InterPro"/>
</dbReference>
<dbReference type="SMART" id="SM00248">
    <property type="entry name" value="ANK"/>
    <property type="match status" value="6"/>
</dbReference>
<name>A0A485KNV7_9STRA</name>
<dbReference type="SMART" id="SM00220">
    <property type="entry name" value="S_TKc"/>
    <property type="match status" value="1"/>
</dbReference>
<dbReference type="Proteomes" id="UP000332933">
    <property type="component" value="Unassembled WGS sequence"/>
</dbReference>
<dbReference type="Pfam" id="PF12796">
    <property type="entry name" value="Ank_2"/>
    <property type="match status" value="2"/>
</dbReference>
<evidence type="ECO:0000259" key="2">
    <source>
        <dbReference type="PROSITE" id="PS50011"/>
    </source>
</evidence>
<dbReference type="InterPro" id="IPR052391">
    <property type="entry name" value="E3_Ligase-Neurotoxin"/>
</dbReference>
<accession>A0A485KNV7</accession>
<reference evidence="4 5" key="1">
    <citation type="submission" date="2019-03" db="EMBL/GenBank/DDBJ databases">
        <authorList>
            <person name="Gaulin E."/>
            <person name="Dumas B."/>
        </authorList>
    </citation>
    <scope>NUCLEOTIDE SEQUENCE [LARGE SCALE GENOMIC DNA]</scope>
    <source>
        <strain evidence="4">CBS 568.67</strain>
    </source>
</reference>
<organism evidence="4 5">
    <name type="scientific">Aphanomyces stellatus</name>
    <dbReference type="NCBI Taxonomy" id="120398"/>
    <lineage>
        <taxon>Eukaryota</taxon>
        <taxon>Sar</taxon>
        <taxon>Stramenopiles</taxon>
        <taxon>Oomycota</taxon>
        <taxon>Saprolegniomycetes</taxon>
        <taxon>Saprolegniales</taxon>
        <taxon>Verrucalvaceae</taxon>
        <taxon>Aphanomyces</taxon>
    </lineage>
</organism>
<dbReference type="PROSITE" id="PS50011">
    <property type="entry name" value="PROTEIN_KINASE_DOM"/>
    <property type="match status" value="1"/>
</dbReference>
<evidence type="ECO:0000256" key="1">
    <source>
        <dbReference type="SAM" id="MobiDB-lite"/>
    </source>
</evidence>
<feature type="domain" description="Protein kinase" evidence="2">
    <location>
        <begin position="476"/>
        <end position="826"/>
    </location>
</feature>
<dbReference type="GO" id="GO:0005524">
    <property type="term" value="F:ATP binding"/>
    <property type="evidence" value="ECO:0007669"/>
    <property type="project" value="InterPro"/>
</dbReference>
<reference evidence="3" key="2">
    <citation type="submission" date="2019-06" db="EMBL/GenBank/DDBJ databases">
        <title>Genomics analysis of Aphanomyces spp. identifies a new class of oomycete effector associated with host adaptation.</title>
        <authorList>
            <person name="Gaulin E."/>
        </authorList>
    </citation>
    <scope>NUCLEOTIDE SEQUENCE</scope>
    <source>
        <strain evidence="3">CBS 578.67</strain>
    </source>
</reference>
<dbReference type="InterPro" id="IPR036770">
    <property type="entry name" value="Ankyrin_rpt-contain_sf"/>
</dbReference>
<keyword evidence="5" id="KW-1185">Reference proteome</keyword>
<dbReference type="InterPro" id="IPR011009">
    <property type="entry name" value="Kinase-like_dom_sf"/>
</dbReference>
<proteinExistence type="predicted"/>
<dbReference type="InterPro" id="IPR000719">
    <property type="entry name" value="Prot_kinase_dom"/>
</dbReference>
<dbReference type="EMBL" id="VJMH01005166">
    <property type="protein sequence ID" value="KAF0699613.1"/>
    <property type="molecule type" value="Genomic_DNA"/>
</dbReference>
<dbReference type="SUPFAM" id="SSF56112">
    <property type="entry name" value="Protein kinase-like (PK-like)"/>
    <property type="match status" value="1"/>
</dbReference>
<feature type="compositionally biased region" description="Acidic residues" evidence="1">
    <location>
        <begin position="120"/>
        <end position="131"/>
    </location>
</feature>
<evidence type="ECO:0000313" key="3">
    <source>
        <dbReference type="EMBL" id="KAF0699613.1"/>
    </source>
</evidence>
<sequence length="1502" mass="163661">MDFKCVRNVFETLRQDKSQKKRPHRATERQVLARDRQTSAINLIFAQSTAAMSSPPALSFLAHDVQVDATPHDEISLSDDDDDVIDHMVVVVPPPTTPWEVVSPRVVHIIPLDTSSVVTLDDDDDDDDDTKSDDSTPWTPLLDAVAANQLDQVQDCLAHHWGINAAMAHGDFEGTTCTPLGVAASRGLIDMTTFLLSVEDIDVNLGDGRGATPLILASRAGHPLLVALLLTHPNTAINATTTEAGETALWVACDHGHVDVVHVLLGHPTVDVNATDRMRQCTPLVVAVTRGNVAIVRLLAVRHDVDFAHALHTAAAGGHVDVVAALVDHVPHDHVDEDGHTALDLALLAGHMDVAMVLIGHADAASTVPLSFQGQPLVALLAPCLTVDVAVALLRRDDRLPRDSWVAFLDTPSPIAPALRLQVVRALLPDMSHAHVHQVAMLPRQGGRRAVLWSTDAATRACFCERLFLCGRYDVIESVPARRTGGAAVVVAALACDPVDSTDKVSKDTVAKLSTGSLDAVFTPRVVSIKLMPTYAMAERQLAARRRCGLPVVDLGLLTPPHVLTQSNVLAGVKDDVNWLQVPHFGLQLPSSVDDISLATIIIQTSPSIQVIRGLFRDLVAQLQGMHAHGVMHGALSAASVFQGPDGRMRLVDFDHAVAMGESFGVDVDVLVEGGPVLAPEYFFKLHDYAHVAEYVAHWHAVDPARWVHPRRGWMVVTWHDVMGLPFAFAKSAPAVDAWAVGALLFDALSGGVSVGQAMHERIDDNETTAATHKLHVTAAWVQDKLSACIRDTLSDECGRHLVQQLLVLDPAARLALDDVLAHPFFDPTKTWPPEANNLLVENVLPATIAATPVANDALAQSSVDATQAVPPDSNDRLVENMLPIVATPVADESTQAMPSPDAKARLVETLLPATIVAMATTPEPLTTDALQTLAQTKRDLLDTIPTSDVAIPTSFLLLPFNLSARIHANGVDATLLDVVAALERIVVMTSKFMRAVRENRPIGSVLPPAKSWVLYVVDEVGGVPSMVLDSPYPILLETLPTDGYVRFMAAAMPFLRSGIHLTHGLTQLLPPENATTAMLIQTRLQALHANTSAPFDWDLLHWAMQRQGSMASKTKVRAASVRELRRFFDAADPTQTYAGLGRVVDAMSGQSIWTSQDAIDAWDARRLVHLKDKDRGVHWNGQAKSPQQVYMALVDDDPTPPRVGVFPDEMLYMCTAHLFRATDARHPDERSCECTIFEILYFEGSHELICYFSYFVCVQEKAIWKIVPRDSQSCWTDFNASGTQTFVSDVFNTQLWNTSTPATLPLFTRDVASEKIYSQPQALISVQATDARRIAVEVLRPIPAAIAGLCSQSTARTTRSLTHYCWLDFNQQWEVAHTAARQACCRANYTANGVMYLESMLRNTDWMAWYAMWGAQFQVTYGSAIDESAGGNAWLSHTTTAMASFSIDMEVAYWTANGVTEFELSWHNRHVGGFDNAMVVHNALQGYSIPLQHVQYMAGAV</sequence>
<dbReference type="Gene3D" id="1.25.40.20">
    <property type="entry name" value="Ankyrin repeat-containing domain"/>
    <property type="match status" value="3"/>
</dbReference>
<dbReference type="OrthoDB" id="10252171at2759"/>
<dbReference type="InterPro" id="IPR002110">
    <property type="entry name" value="Ankyrin_rpt"/>
</dbReference>
<dbReference type="SUPFAM" id="SSF48403">
    <property type="entry name" value="Ankyrin repeat"/>
    <property type="match status" value="1"/>
</dbReference>
<dbReference type="Gene3D" id="1.10.510.10">
    <property type="entry name" value="Transferase(Phosphotransferase) domain 1"/>
    <property type="match status" value="1"/>
</dbReference>
<gene>
    <name evidence="4" type="primary">Aste57867_9829</name>
    <name evidence="3" type="ORF">As57867_009790</name>
    <name evidence="4" type="ORF">ASTE57867_9829</name>
</gene>
<dbReference type="PANTHER" id="PTHR24133:SF40">
    <property type="entry name" value="ANKYRIN REPEAT DOMAIN 44"/>
    <property type="match status" value="1"/>
</dbReference>
<evidence type="ECO:0000313" key="5">
    <source>
        <dbReference type="Proteomes" id="UP000332933"/>
    </source>
</evidence>
<evidence type="ECO:0000313" key="4">
    <source>
        <dbReference type="EMBL" id="VFT86708.1"/>
    </source>
</evidence>
<feature type="region of interest" description="Disordered" evidence="1">
    <location>
        <begin position="117"/>
        <end position="138"/>
    </location>
</feature>
<dbReference type="EMBL" id="CAADRA010005187">
    <property type="protein sequence ID" value="VFT86708.1"/>
    <property type="molecule type" value="Genomic_DNA"/>
</dbReference>
<dbReference type="PANTHER" id="PTHR24133">
    <property type="entry name" value="ANKYRIN DOMAIN-CONTAINING"/>
    <property type="match status" value="1"/>
</dbReference>